<evidence type="ECO:0000256" key="2">
    <source>
        <dbReference type="ARBA" id="ARBA00022737"/>
    </source>
</evidence>
<dbReference type="EMBL" id="JAKWFO010000008">
    <property type="protein sequence ID" value="KAI9634249.1"/>
    <property type="molecule type" value="Genomic_DNA"/>
</dbReference>
<gene>
    <name evidence="3" type="ORF">MKK02DRAFT_17963</name>
</gene>
<dbReference type="GeneID" id="77725070"/>
<organism evidence="3 4">
    <name type="scientific">Dioszegia hungarica</name>
    <dbReference type="NCBI Taxonomy" id="4972"/>
    <lineage>
        <taxon>Eukaryota</taxon>
        <taxon>Fungi</taxon>
        <taxon>Dikarya</taxon>
        <taxon>Basidiomycota</taxon>
        <taxon>Agaricomycotina</taxon>
        <taxon>Tremellomycetes</taxon>
        <taxon>Tremellales</taxon>
        <taxon>Bulleribasidiaceae</taxon>
        <taxon>Dioszegia</taxon>
    </lineage>
</organism>
<keyword evidence="1" id="KW-0880">Kelch repeat</keyword>
<reference evidence="3" key="1">
    <citation type="journal article" date="2022" name="G3 (Bethesda)">
        <title>High quality genome of the basidiomycete yeast Dioszegia hungarica PDD-24b-2 isolated from cloud water.</title>
        <authorList>
            <person name="Jarrige D."/>
            <person name="Haridas S."/>
            <person name="Bleykasten-Grosshans C."/>
            <person name="Joly M."/>
            <person name="Nadalig T."/>
            <person name="Sancelme M."/>
            <person name="Vuilleumier S."/>
            <person name="Grigoriev I.V."/>
            <person name="Amato P."/>
            <person name="Bringel F."/>
        </authorList>
    </citation>
    <scope>NUCLEOTIDE SEQUENCE</scope>
    <source>
        <strain evidence="3">PDD-24b-2</strain>
    </source>
</reference>
<evidence type="ECO:0000313" key="4">
    <source>
        <dbReference type="Proteomes" id="UP001164286"/>
    </source>
</evidence>
<accession>A0AA38H7F5</accession>
<dbReference type="PANTHER" id="PTHR46647">
    <property type="entry name" value="RAB9 EFFECTOR PROTEIN WITH KELCH MOTIFS"/>
    <property type="match status" value="1"/>
</dbReference>
<dbReference type="RefSeq" id="XP_052944026.1">
    <property type="nucleotide sequence ID" value="XM_053085869.1"/>
</dbReference>
<dbReference type="InterPro" id="IPR006652">
    <property type="entry name" value="Kelch_1"/>
</dbReference>
<dbReference type="Proteomes" id="UP001164286">
    <property type="component" value="Unassembled WGS sequence"/>
</dbReference>
<comment type="caution">
    <text evidence="3">The sequence shown here is derived from an EMBL/GenBank/DDBJ whole genome shotgun (WGS) entry which is preliminary data.</text>
</comment>
<proteinExistence type="predicted"/>
<evidence type="ECO:0008006" key="5">
    <source>
        <dbReference type="Google" id="ProtNLM"/>
    </source>
</evidence>
<dbReference type="AlphaFoldDB" id="A0AA38H7F5"/>
<dbReference type="Pfam" id="PF01344">
    <property type="entry name" value="Kelch_1"/>
    <property type="match status" value="2"/>
</dbReference>
<name>A0AA38H7F5_9TREE</name>
<feature type="non-terminal residue" evidence="3">
    <location>
        <position position="318"/>
    </location>
</feature>
<protein>
    <recommendedName>
        <fullName evidence="5">Galactose oxidase</fullName>
    </recommendedName>
</protein>
<dbReference type="SMART" id="SM00612">
    <property type="entry name" value="Kelch"/>
    <property type="match status" value="3"/>
</dbReference>
<evidence type="ECO:0000256" key="1">
    <source>
        <dbReference type="ARBA" id="ARBA00022441"/>
    </source>
</evidence>
<dbReference type="PANTHER" id="PTHR46647:SF1">
    <property type="entry name" value="RAB9 EFFECTOR PROTEIN WITH KELCH MOTIFS"/>
    <property type="match status" value="1"/>
</dbReference>
<dbReference type="SUPFAM" id="SSF117281">
    <property type="entry name" value="Kelch motif"/>
    <property type="match status" value="2"/>
</dbReference>
<dbReference type="Pfam" id="PF24681">
    <property type="entry name" value="Kelch_KLHDC2_KLHL20_DRC7"/>
    <property type="match status" value="1"/>
</dbReference>
<dbReference type="InterPro" id="IPR052124">
    <property type="entry name" value="Rab9_kelch_effector"/>
</dbReference>
<dbReference type="Gene3D" id="2.120.10.80">
    <property type="entry name" value="Kelch-type beta propeller"/>
    <property type="match status" value="2"/>
</dbReference>
<dbReference type="InterPro" id="IPR015915">
    <property type="entry name" value="Kelch-typ_b-propeller"/>
</dbReference>
<sequence>LYYTSIPIDGQRQGMRAHTATLVGDRIWFIGGVTAKHCRRDVEYYDTCTLEWNVVETGGELLPPLRAHTTNLVGDKLYIFGGGDGPTYSNEVWIFDTLTYRFSRPILTTPKHSLPPPRRAHTTVLYQNFLVVFGGGNGQAALNDVWALDVSDSDRLSWHEWPTRGSPPQKKGYHTANLVGEKMVVFGGSDGHASFADVHVLNLETLTWTLLNTELKYNRLSHTSTAIGSYLFMLGGHNGQSYAQDVLLFNLVTLQWESRTPGGVPPPGRGYHAALVHDARIYVSGGYNAVSVFDDLWALELGASAYLPQVVSSAQALC</sequence>
<keyword evidence="2" id="KW-0677">Repeat</keyword>
<keyword evidence="4" id="KW-1185">Reference proteome</keyword>
<evidence type="ECO:0000313" key="3">
    <source>
        <dbReference type="EMBL" id="KAI9634249.1"/>
    </source>
</evidence>